<gene>
    <name evidence="1" type="ORF">Vadar_016852</name>
</gene>
<sequence length="449" mass="47949">MSSCGTHGSGLSDPKDAQSKFAYAWVGNSVSQCPGQCAWPFHLPIYGPQTLPLGAPTGDVGVDGMVINLATVLAGTVTDPFDSGYFQGPAAAPLESVTTCPGIFGSGAYLGYTGSILTDKATGASYNAQGINGRKLWTLKEEEFLLICMLDEIGDGVKWRAENGFKVGLLQVLHKFCAKPKGINRKAFTMYESWQILFEKNRATSELAENPEGIEVEDIDGEDIRIDTNEYYTTRFANVLIILSTLPDPSFATTRKLTALYQQQPLVLNYHNGPLLKGTVTVNLIWYGNFSLIQRSIIANFIQSMNSGNVPPPPSIASWWQTTENYKGGSSNLVLGTQILDENCSFGKSRTTSQIVDLASKAPMKGSINVVLTAADVLVDGFCMSNCGTHGSGTVTDPFDSGYFQGPAAAPLEAVTACPGIFGSGAYPGYTGSVLTDKATGASYMGCFR</sequence>
<dbReference type="EMBL" id="CM037155">
    <property type="protein sequence ID" value="KAH7846674.1"/>
    <property type="molecule type" value="Genomic_DNA"/>
</dbReference>
<organism evidence="1 2">
    <name type="scientific">Vaccinium darrowii</name>
    <dbReference type="NCBI Taxonomy" id="229202"/>
    <lineage>
        <taxon>Eukaryota</taxon>
        <taxon>Viridiplantae</taxon>
        <taxon>Streptophyta</taxon>
        <taxon>Embryophyta</taxon>
        <taxon>Tracheophyta</taxon>
        <taxon>Spermatophyta</taxon>
        <taxon>Magnoliopsida</taxon>
        <taxon>eudicotyledons</taxon>
        <taxon>Gunneridae</taxon>
        <taxon>Pentapetalae</taxon>
        <taxon>asterids</taxon>
        <taxon>Ericales</taxon>
        <taxon>Ericaceae</taxon>
        <taxon>Vaccinioideae</taxon>
        <taxon>Vaccinieae</taxon>
        <taxon>Vaccinium</taxon>
    </lineage>
</organism>
<proteinExistence type="predicted"/>
<evidence type="ECO:0000313" key="2">
    <source>
        <dbReference type="Proteomes" id="UP000828048"/>
    </source>
</evidence>
<accession>A0ACB7Y0G1</accession>
<evidence type="ECO:0000313" key="1">
    <source>
        <dbReference type="EMBL" id="KAH7846674.1"/>
    </source>
</evidence>
<name>A0ACB7Y0G1_9ERIC</name>
<reference evidence="1 2" key="1">
    <citation type="journal article" date="2021" name="Hortic Res">
        <title>High-quality reference genome and annotation aids understanding of berry development for evergreen blueberry (Vaccinium darrowii).</title>
        <authorList>
            <person name="Yu J."/>
            <person name="Hulse-Kemp A.M."/>
            <person name="Babiker E."/>
            <person name="Staton M."/>
        </authorList>
    </citation>
    <scope>NUCLEOTIDE SEQUENCE [LARGE SCALE GENOMIC DNA]</scope>
    <source>
        <strain evidence="2">cv. NJ 8807/NJ 8810</strain>
        <tissue evidence="1">Young leaf</tissue>
    </source>
</reference>
<protein>
    <submittedName>
        <fullName evidence="1">Uncharacterized protein</fullName>
    </submittedName>
</protein>
<comment type="caution">
    <text evidence="1">The sequence shown here is derived from an EMBL/GenBank/DDBJ whole genome shotgun (WGS) entry which is preliminary data.</text>
</comment>
<keyword evidence="2" id="KW-1185">Reference proteome</keyword>
<dbReference type="Proteomes" id="UP000828048">
    <property type="component" value="Chromosome 5"/>
</dbReference>